<dbReference type="InterPro" id="IPR011009">
    <property type="entry name" value="Kinase-like_dom_sf"/>
</dbReference>
<keyword evidence="3" id="KW-0547">Nucleotide-binding</keyword>
<dbReference type="GO" id="GO:0005524">
    <property type="term" value="F:ATP binding"/>
    <property type="evidence" value="ECO:0007669"/>
    <property type="project" value="UniProtKB-KW"/>
</dbReference>
<dbReference type="KEGG" id="mpp:MICPUCDRAFT_29541"/>
<gene>
    <name evidence="7" type="ORF">MICPUCDRAFT_29541</name>
</gene>
<dbReference type="PROSITE" id="PS50011">
    <property type="entry name" value="PROTEIN_KINASE_DOM"/>
    <property type="match status" value="1"/>
</dbReference>
<dbReference type="OrthoDB" id="8693905at2759"/>
<name>C1N5A8_MICPC</name>
<dbReference type="GO" id="GO:0004674">
    <property type="term" value="F:protein serine/threonine kinase activity"/>
    <property type="evidence" value="ECO:0007669"/>
    <property type="project" value="UniProtKB-KW"/>
</dbReference>
<organism evidence="8">
    <name type="scientific">Micromonas pusilla (strain CCMP1545)</name>
    <name type="common">Picoplanktonic green alga</name>
    <dbReference type="NCBI Taxonomy" id="564608"/>
    <lineage>
        <taxon>Eukaryota</taxon>
        <taxon>Viridiplantae</taxon>
        <taxon>Chlorophyta</taxon>
        <taxon>Mamiellophyceae</taxon>
        <taxon>Mamiellales</taxon>
        <taxon>Mamiellaceae</taxon>
        <taxon>Micromonas</taxon>
    </lineage>
</organism>
<dbReference type="SMART" id="SM00220">
    <property type="entry name" value="S_TKc"/>
    <property type="match status" value="1"/>
</dbReference>
<evidence type="ECO:0000256" key="2">
    <source>
        <dbReference type="ARBA" id="ARBA00022679"/>
    </source>
</evidence>
<dbReference type="PROSITE" id="PS00108">
    <property type="entry name" value="PROTEIN_KINASE_ST"/>
    <property type="match status" value="1"/>
</dbReference>
<dbReference type="Proteomes" id="UP000001876">
    <property type="component" value="Unassembled WGS sequence"/>
</dbReference>
<dbReference type="AlphaFoldDB" id="C1N5A8"/>
<dbReference type="Gene3D" id="1.10.510.10">
    <property type="entry name" value="Transferase(Phosphotransferase) domain 1"/>
    <property type="match status" value="1"/>
</dbReference>
<keyword evidence="2" id="KW-0808">Transferase</keyword>
<dbReference type="InterPro" id="IPR008271">
    <property type="entry name" value="Ser/Thr_kinase_AS"/>
</dbReference>
<evidence type="ECO:0000256" key="3">
    <source>
        <dbReference type="ARBA" id="ARBA00022741"/>
    </source>
</evidence>
<feature type="non-terminal residue" evidence="7">
    <location>
        <position position="231"/>
    </location>
</feature>
<dbReference type="STRING" id="564608.C1N5A8"/>
<dbReference type="Pfam" id="PF00069">
    <property type="entry name" value="Pkinase"/>
    <property type="match status" value="1"/>
</dbReference>
<dbReference type="GeneID" id="9688375"/>
<evidence type="ECO:0000256" key="5">
    <source>
        <dbReference type="ARBA" id="ARBA00022840"/>
    </source>
</evidence>
<evidence type="ECO:0000313" key="7">
    <source>
        <dbReference type="EMBL" id="EEH52874.1"/>
    </source>
</evidence>
<keyword evidence="8" id="KW-1185">Reference proteome</keyword>
<protein>
    <submittedName>
        <fullName evidence="7">Predicted protein</fullName>
    </submittedName>
</protein>
<accession>C1N5A8</accession>
<evidence type="ECO:0000256" key="1">
    <source>
        <dbReference type="ARBA" id="ARBA00022527"/>
    </source>
</evidence>
<keyword evidence="5" id="KW-0067">ATP-binding</keyword>
<proteinExistence type="predicted"/>
<evidence type="ECO:0000256" key="4">
    <source>
        <dbReference type="ARBA" id="ARBA00022777"/>
    </source>
</evidence>
<dbReference type="InterPro" id="IPR000719">
    <property type="entry name" value="Prot_kinase_dom"/>
</dbReference>
<dbReference type="PANTHER" id="PTHR24345:SF0">
    <property type="entry name" value="CELL CYCLE SERINE_THREONINE-PROTEIN KINASE CDC5_MSD2"/>
    <property type="match status" value="1"/>
</dbReference>
<evidence type="ECO:0000259" key="6">
    <source>
        <dbReference type="PROSITE" id="PS50011"/>
    </source>
</evidence>
<feature type="domain" description="Protein kinase" evidence="6">
    <location>
        <begin position="1"/>
        <end position="231"/>
    </location>
</feature>
<evidence type="ECO:0000313" key="8">
    <source>
        <dbReference type="Proteomes" id="UP000001876"/>
    </source>
</evidence>
<dbReference type="eggNOG" id="KOG0198">
    <property type="taxonomic scope" value="Eukaryota"/>
</dbReference>
<reference evidence="7 8" key="1">
    <citation type="journal article" date="2009" name="Science">
        <title>Green evolution and dynamic adaptations revealed by genomes of the marine picoeukaryotes Micromonas.</title>
        <authorList>
            <person name="Worden A.Z."/>
            <person name="Lee J.H."/>
            <person name="Mock T."/>
            <person name="Rouze P."/>
            <person name="Simmons M.P."/>
            <person name="Aerts A.L."/>
            <person name="Allen A.E."/>
            <person name="Cuvelier M.L."/>
            <person name="Derelle E."/>
            <person name="Everett M.V."/>
            <person name="Foulon E."/>
            <person name="Grimwood J."/>
            <person name="Gundlach H."/>
            <person name="Henrissat B."/>
            <person name="Napoli C."/>
            <person name="McDonald S.M."/>
            <person name="Parker M.S."/>
            <person name="Rombauts S."/>
            <person name="Salamov A."/>
            <person name="Von Dassow P."/>
            <person name="Badger J.H."/>
            <person name="Coutinho P.M."/>
            <person name="Demir E."/>
            <person name="Dubchak I."/>
            <person name="Gentemann C."/>
            <person name="Eikrem W."/>
            <person name="Gready J.E."/>
            <person name="John U."/>
            <person name="Lanier W."/>
            <person name="Lindquist E.A."/>
            <person name="Lucas S."/>
            <person name="Mayer K.F."/>
            <person name="Moreau H."/>
            <person name="Not F."/>
            <person name="Otillar R."/>
            <person name="Panaud O."/>
            <person name="Pangilinan J."/>
            <person name="Paulsen I."/>
            <person name="Piegu B."/>
            <person name="Poliakov A."/>
            <person name="Robbens S."/>
            <person name="Schmutz J."/>
            <person name="Toulza E."/>
            <person name="Wyss T."/>
            <person name="Zelensky A."/>
            <person name="Zhou K."/>
            <person name="Armbrust E.V."/>
            <person name="Bhattacharya D."/>
            <person name="Goodenough U.W."/>
            <person name="Van de Peer Y."/>
            <person name="Grigoriev I.V."/>
        </authorList>
    </citation>
    <scope>NUCLEOTIDE SEQUENCE [LARGE SCALE GENOMIC DNA]</scope>
    <source>
        <strain evidence="7 8">CCMP1545</strain>
    </source>
</reference>
<sequence length="231" mass="24127">MKCSVPFPGVIQGRPIGDGLSIGEVEAKVLSALPPHENVVKLHAAFLSDERNESYLLLSDVGDNLHASRERGEVSPKDVRRHARSVLRALKHCHAHGVTHRDVKGGNVLVGENGVATLIDFGVARHASVADTLPPDRYGTPGYQAPEVLLSDMSDSLKDDARYAAVDVFALGCTIFFLCVGRELYGPSPSGDGGLGASGVGVGGGGEAEVQLGARTKTKARATGAQVAVDL</sequence>
<dbReference type="EMBL" id="GG663747">
    <property type="protein sequence ID" value="EEH52874.1"/>
    <property type="molecule type" value="Genomic_DNA"/>
</dbReference>
<keyword evidence="1" id="KW-0723">Serine/threonine-protein kinase</keyword>
<dbReference type="RefSeq" id="XP_003062935.1">
    <property type="nucleotide sequence ID" value="XM_003062889.1"/>
</dbReference>
<keyword evidence="4" id="KW-0418">Kinase</keyword>
<dbReference type="OMA" id="QFPAARY"/>
<dbReference type="SUPFAM" id="SSF56112">
    <property type="entry name" value="Protein kinase-like (PK-like)"/>
    <property type="match status" value="1"/>
</dbReference>
<dbReference type="PANTHER" id="PTHR24345">
    <property type="entry name" value="SERINE/THREONINE-PROTEIN KINASE PLK"/>
    <property type="match status" value="1"/>
</dbReference>
<dbReference type="GO" id="GO:0005634">
    <property type="term" value="C:nucleus"/>
    <property type="evidence" value="ECO:0007669"/>
    <property type="project" value="TreeGrafter"/>
</dbReference>